<protein>
    <submittedName>
        <fullName evidence="1">KH y domain-containing protein 1</fullName>
    </submittedName>
</protein>
<comment type="caution">
    <text evidence="1">The sequence shown here is derived from an EMBL/GenBank/DDBJ whole genome shotgun (WGS) entry which is preliminary data.</text>
</comment>
<organism evidence="1 2">
    <name type="scientific">Saguinus oedipus</name>
    <name type="common">Cotton-top tamarin</name>
    <name type="synonym">Oedipomidas oedipus</name>
    <dbReference type="NCBI Taxonomy" id="9490"/>
    <lineage>
        <taxon>Eukaryota</taxon>
        <taxon>Metazoa</taxon>
        <taxon>Chordata</taxon>
        <taxon>Craniata</taxon>
        <taxon>Vertebrata</taxon>
        <taxon>Euteleostomi</taxon>
        <taxon>Mammalia</taxon>
        <taxon>Eutheria</taxon>
        <taxon>Euarchontoglires</taxon>
        <taxon>Primates</taxon>
        <taxon>Haplorrhini</taxon>
        <taxon>Platyrrhini</taxon>
        <taxon>Cebidae</taxon>
        <taxon>Callitrichinae</taxon>
        <taxon>Saguinus</taxon>
    </lineage>
</organism>
<proteinExistence type="predicted"/>
<evidence type="ECO:0000313" key="2">
    <source>
        <dbReference type="Proteomes" id="UP001266305"/>
    </source>
</evidence>
<sequence length="73" mass="7803">MSLVESRPAKGPSLEMLERVRSQPLSNSDLVVSFSVPLYTGDPSLAPRISGTICLSVPQPSPQQVMGCSGFRL</sequence>
<accession>A0ABQ9VYP0</accession>
<keyword evidence="2" id="KW-1185">Reference proteome</keyword>
<evidence type="ECO:0000313" key="1">
    <source>
        <dbReference type="EMBL" id="KAK2113934.1"/>
    </source>
</evidence>
<dbReference type="EMBL" id="JASSZA010000004">
    <property type="protein sequence ID" value="KAK2113934.1"/>
    <property type="molecule type" value="Genomic_DNA"/>
</dbReference>
<gene>
    <name evidence="1" type="primary">KHDC1_1</name>
    <name evidence="1" type="ORF">P7K49_008200</name>
</gene>
<name>A0ABQ9VYP0_SAGOE</name>
<dbReference type="Proteomes" id="UP001266305">
    <property type="component" value="Unassembled WGS sequence"/>
</dbReference>
<reference evidence="1 2" key="1">
    <citation type="submission" date="2023-05" db="EMBL/GenBank/DDBJ databases">
        <title>B98-5 Cell Line De Novo Hybrid Assembly: An Optical Mapping Approach.</title>
        <authorList>
            <person name="Kananen K."/>
            <person name="Auerbach J.A."/>
            <person name="Kautto E."/>
            <person name="Blachly J.S."/>
        </authorList>
    </citation>
    <scope>NUCLEOTIDE SEQUENCE [LARGE SCALE GENOMIC DNA]</scope>
    <source>
        <strain evidence="1">B95-8</strain>
        <tissue evidence="1">Cell line</tissue>
    </source>
</reference>